<organism evidence="10">
    <name type="scientific">Zea mays</name>
    <name type="common">Maize</name>
    <dbReference type="NCBI Taxonomy" id="4577"/>
    <lineage>
        <taxon>Eukaryota</taxon>
        <taxon>Viridiplantae</taxon>
        <taxon>Streptophyta</taxon>
        <taxon>Embryophyta</taxon>
        <taxon>Tracheophyta</taxon>
        <taxon>Spermatophyta</taxon>
        <taxon>Magnoliopsida</taxon>
        <taxon>Liliopsida</taxon>
        <taxon>Poales</taxon>
        <taxon>Poaceae</taxon>
        <taxon>PACMAD clade</taxon>
        <taxon>Panicoideae</taxon>
        <taxon>Andropogonodae</taxon>
        <taxon>Andropogoneae</taxon>
        <taxon>Tripsacinae</taxon>
        <taxon>Zea</taxon>
    </lineage>
</organism>
<keyword evidence="6" id="KW-0472">Membrane</keyword>
<feature type="region of interest" description="Disordered" evidence="9">
    <location>
        <begin position="315"/>
        <end position="350"/>
    </location>
</feature>
<feature type="compositionally biased region" description="Basic and acidic residues" evidence="9">
    <location>
        <begin position="19"/>
        <end position="33"/>
    </location>
</feature>
<evidence type="ECO:0000256" key="5">
    <source>
        <dbReference type="ARBA" id="ARBA00023065"/>
    </source>
</evidence>
<comment type="caution">
    <text evidence="10">The sequence shown here is derived from an EMBL/GenBank/DDBJ whole genome shotgun (WGS) entry which is preliminary data.</text>
</comment>
<protein>
    <submittedName>
        <fullName evidence="10">ATP synthase subunit gamma, mitochondrial</fullName>
    </submittedName>
</protein>
<dbReference type="Proteomes" id="UP000251960">
    <property type="component" value="Chromosome 1"/>
</dbReference>
<dbReference type="SUPFAM" id="SSF52943">
    <property type="entry name" value="ATP synthase (F1-ATPase), gamma subunit"/>
    <property type="match status" value="1"/>
</dbReference>
<dbReference type="InterPro" id="IPR000131">
    <property type="entry name" value="ATP_synth_F1_gsu"/>
</dbReference>
<evidence type="ECO:0000256" key="6">
    <source>
        <dbReference type="ARBA" id="ARBA00023136"/>
    </source>
</evidence>
<feature type="compositionally biased region" description="Basic and acidic residues" evidence="9">
    <location>
        <begin position="315"/>
        <end position="324"/>
    </location>
</feature>
<keyword evidence="8" id="KW-0066">ATP synthesis</keyword>
<evidence type="ECO:0000256" key="1">
    <source>
        <dbReference type="ARBA" id="ARBA00004170"/>
    </source>
</evidence>
<keyword evidence="5" id="KW-0406">Ion transport</keyword>
<accession>A0A317YL76</accession>
<keyword evidence="7" id="KW-0139">CF(1)</keyword>
<sequence>MFAGFATHFSPRLPQHGPYGKEREGGSGIDRGKPSLCFRDNSGDAMAMAALRREGRRLLLAPTVPNPSSAAASAAVTRSSAMSQPEMAPIGARSISTQVVRNRMKSIKNIQKITKAMKMVAASKLRAVQTRTENSRGLWQPFTALLGDAPSVDVKKNVIVAITSDKGLCGGINSTSVKVSRALHKLTSGPEKESKYVILGEKGKVQLLRDSKNSIEMTASELQKNPINYTQPYLLSPGGGTGTQGQWRSHYESAKRVFWEDLDDMVRAIPITEKLFIEDLNGHDDEITVFKSISRVDKMHLPSPLEHQGFLQIDERAGEDEQRPSELAMRVGEGEQDSPEGGGWSAAGEGCMQRGISPSLVATSDAASCRDWRQLGRDWLEVTRRVGM</sequence>
<evidence type="ECO:0000256" key="8">
    <source>
        <dbReference type="ARBA" id="ARBA00023310"/>
    </source>
</evidence>
<evidence type="ECO:0000256" key="4">
    <source>
        <dbReference type="ARBA" id="ARBA00022781"/>
    </source>
</evidence>
<evidence type="ECO:0000256" key="2">
    <source>
        <dbReference type="ARBA" id="ARBA00007681"/>
    </source>
</evidence>
<evidence type="ECO:0000256" key="9">
    <source>
        <dbReference type="SAM" id="MobiDB-lite"/>
    </source>
</evidence>
<dbReference type="GO" id="GO:0045259">
    <property type="term" value="C:proton-transporting ATP synthase complex"/>
    <property type="evidence" value="ECO:0007669"/>
    <property type="project" value="UniProtKB-KW"/>
</dbReference>
<dbReference type="InterPro" id="IPR035968">
    <property type="entry name" value="ATP_synth_F1_ATPase_gsu"/>
</dbReference>
<comment type="similarity">
    <text evidence="2">Belongs to the ATPase gamma chain family.</text>
</comment>
<dbReference type="PANTHER" id="PTHR11693">
    <property type="entry name" value="ATP SYNTHASE GAMMA CHAIN"/>
    <property type="match status" value="1"/>
</dbReference>
<evidence type="ECO:0000256" key="7">
    <source>
        <dbReference type="ARBA" id="ARBA00023196"/>
    </source>
</evidence>
<keyword evidence="4" id="KW-0375">Hydrogen ion transport</keyword>
<name>A0A317YL76_MAIZE</name>
<reference evidence="10" key="1">
    <citation type="journal article" date="2018" name="Nat. Genet.">
        <title>Extensive intraspecific gene order and gene structural variations between Mo17 and other maize genomes.</title>
        <authorList>
            <person name="Sun S."/>
            <person name="Zhou Y."/>
            <person name="Chen J."/>
            <person name="Shi J."/>
            <person name="Zhao H."/>
            <person name="Zhao H."/>
            <person name="Song W."/>
            <person name="Zhang M."/>
            <person name="Cui Y."/>
            <person name="Dong X."/>
            <person name="Liu H."/>
            <person name="Ma X."/>
            <person name="Jiao Y."/>
            <person name="Wang B."/>
            <person name="Wei X."/>
            <person name="Stein J.C."/>
            <person name="Glaubitz J.C."/>
            <person name="Lu F."/>
            <person name="Yu G."/>
            <person name="Liang C."/>
            <person name="Fengler K."/>
            <person name="Li B."/>
            <person name="Rafalski A."/>
            <person name="Schnable P.S."/>
            <person name="Ware D.H."/>
            <person name="Buckler E.S."/>
            <person name="Lai J."/>
        </authorList>
    </citation>
    <scope>NUCLEOTIDE SEQUENCE [LARGE SCALE GENOMIC DNA]</scope>
    <source>
        <tissue evidence="10">Seedling</tissue>
    </source>
</reference>
<dbReference type="AlphaFoldDB" id="A0A317YL76"/>
<gene>
    <name evidence="10" type="primary">ATPC_0</name>
    <name evidence="10" type="ORF">Zm00014a_016142</name>
</gene>
<dbReference type="PANTHER" id="PTHR11693:SF22">
    <property type="entry name" value="ATP SYNTHASE SUBUNIT GAMMA, MITOCHONDRIAL"/>
    <property type="match status" value="1"/>
</dbReference>
<evidence type="ECO:0000256" key="3">
    <source>
        <dbReference type="ARBA" id="ARBA00022448"/>
    </source>
</evidence>
<dbReference type="Gene3D" id="1.10.287.80">
    <property type="entry name" value="ATP synthase, gamma subunit, helix hairpin domain"/>
    <property type="match status" value="1"/>
</dbReference>
<dbReference type="EMBL" id="NCVQ01000001">
    <property type="protein sequence ID" value="PWZ58472.1"/>
    <property type="molecule type" value="Genomic_DNA"/>
</dbReference>
<dbReference type="GO" id="GO:0046933">
    <property type="term" value="F:proton-transporting ATP synthase activity, rotational mechanism"/>
    <property type="evidence" value="ECO:0007669"/>
    <property type="project" value="InterPro"/>
</dbReference>
<dbReference type="Pfam" id="PF00231">
    <property type="entry name" value="ATP-synt"/>
    <property type="match status" value="1"/>
</dbReference>
<proteinExistence type="inferred from homology"/>
<evidence type="ECO:0000313" key="10">
    <source>
        <dbReference type="EMBL" id="PWZ58472.1"/>
    </source>
</evidence>
<comment type="subcellular location">
    <subcellularLocation>
        <location evidence="1">Membrane</location>
        <topology evidence="1">Peripheral membrane protein</topology>
    </subcellularLocation>
</comment>
<dbReference type="Gene3D" id="3.40.1380.10">
    <property type="match status" value="1"/>
</dbReference>
<keyword evidence="3" id="KW-0813">Transport</keyword>
<feature type="region of interest" description="Disordered" evidence="9">
    <location>
        <begin position="1"/>
        <end position="35"/>
    </location>
</feature>